<organism evidence="1">
    <name type="scientific">bioreactor metagenome</name>
    <dbReference type="NCBI Taxonomy" id="1076179"/>
    <lineage>
        <taxon>unclassified sequences</taxon>
        <taxon>metagenomes</taxon>
        <taxon>ecological metagenomes</taxon>
    </lineage>
</organism>
<dbReference type="EMBL" id="VSSQ01015297">
    <property type="protein sequence ID" value="MPM55491.1"/>
    <property type="molecule type" value="Genomic_DNA"/>
</dbReference>
<comment type="caution">
    <text evidence="1">The sequence shown here is derived from an EMBL/GenBank/DDBJ whole genome shotgun (WGS) entry which is preliminary data.</text>
</comment>
<reference evidence="1" key="1">
    <citation type="submission" date="2019-08" db="EMBL/GenBank/DDBJ databases">
        <authorList>
            <person name="Kucharzyk K."/>
            <person name="Murdoch R.W."/>
            <person name="Higgins S."/>
            <person name="Loffler F."/>
        </authorList>
    </citation>
    <scope>NUCLEOTIDE SEQUENCE</scope>
</reference>
<evidence type="ECO:0000313" key="1">
    <source>
        <dbReference type="EMBL" id="MPM55491.1"/>
    </source>
</evidence>
<gene>
    <name evidence="1" type="ORF">SDC9_102288</name>
</gene>
<accession>A0A645AT44</accession>
<proteinExistence type="predicted"/>
<dbReference type="AlphaFoldDB" id="A0A645AT44"/>
<name>A0A645AT44_9ZZZZ</name>
<protein>
    <submittedName>
        <fullName evidence="1">Uncharacterized protein</fullName>
    </submittedName>
</protein>
<sequence>MQFGGNFVVGNGQAAERNRRRAVIGERGDAARARNIDDIGGIECSVTLDIRAALGIRVRGSFVDLEAEQRYARAAVADHSRARGSVARLDVHTRGVDCVRRIDKRVEHAT</sequence>